<dbReference type="OrthoDB" id="7773807at2"/>
<evidence type="ECO:0000313" key="2">
    <source>
        <dbReference type="Proteomes" id="UP000220836"/>
    </source>
</evidence>
<dbReference type="EMBL" id="FXYH01000004">
    <property type="protein sequence ID" value="SMX38493.1"/>
    <property type="molecule type" value="Genomic_DNA"/>
</dbReference>
<accession>A0A238K6R5</accession>
<evidence type="ECO:0000313" key="1">
    <source>
        <dbReference type="EMBL" id="SMX38493.1"/>
    </source>
</evidence>
<dbReference type="PROSITE" id="PS51257">
    <property type="entry name" value="PROKAR_LIPOPROTEIN"/>
    <property type="match status" value="1"/>
</dbReference>
<evidence type="ECO:0008006" key="3">
    <source>
        <dbReference type="Google" id="ProtNLM"/>
    </source>
</evidence>
<reference evidence="1 2" key="1">
    <citation type="submission" date="2017-05" db="EMBL/GenBank/DDBJ databases">
        <authorList>
            <person name="Song R."/>
            <person name="Chenine A.L."/>
            <person name="Ruprecht R.M."/>
        </authorList>
    </citation>
    <scope>NUCLEOTIDE SEQUENCE [LARGE SCALE GENOMIC DNA]</scope>
    <source>
        <strain evidence="1 2">CECT 8663</strain>
    </source>
</reference>
<dbReference type="AlphaFoldDB" id="A0A238K6R5"/>
<keyword evidence="2" id="KW-1185">Reference proteome</keyword>
<gene>
    <name evidence="1" type="ORF">PEV8663_01356</name>
</gene>
<sequence length="166" mass="18445">MNKPLSVLVLSALMLGGCGFKESNFNPYNWYGESSSEPVAVPEGVNPLIPQRRASIFRSEKDTNYYGQFVGEVSEMLIERRPGGAIIRATGIVNRQGFYDVRLVQNEAETTETVATYDFKAIQLRGNVGTEASRSVTVAVWLTDNQLAGIREIRVKAARNVRSSRR</sequence>
<organism evidence="1 2">
    <name type="scientific">Pelagimonas varians</name>
    <dbReference type="NCBI Taxonomy" id="696760"/>
    <lineage>
        <taxon>Bacteria</taxon>
        <taxon>Pseudomonadati</taxon>
        <taxon>Pseudomonadota</taxon>
        <taxon>Alphaproteobacteria</taxon>
        <taxon>Rhodobacterales</taxon>
        <taxon>Roseobacteraceae</taxon>
        <taxon>Pelagimonas</taxon>
    </lineage>
</organism>
<dbReference type="RefSeq" id="WP_097804137.1">
    <property type="nucleotide sequence ID" value="NZ_FXYH01000004.1"/>
</dbReference>
<name>A0A238K6R5_9RHOB</name>
<protein>
    <recommendedName>
        <fullName evidence="3">Lipoprotein</fullName>
    </recommendedName>
</protein>
<proteinExistence type="predicted"/>
<dbReference type="Proteomes" id="UP000220836">
    <property type="component" value="Unassembled WGS sequence"/>
</dbReference>